<organism evidence="1 2">
    <name type="scientific">Elongatibacter sediminis</name>
    <dbReference type="NCBI Taxonomy" id="3119006"/>
    <lineage>
        <taxon>Bacteria</taxon>
        <taxon>Pseudomonadati</taxon>
        <taxon>Pseudomonadota</taxon>
        <taxon>Gammaproteobacteria</taxon>
        <taxon>Chromatiales</taxon>
        <taxon>Wenzhouxiangellaceae</taxon>
        <taxon>Elongatibacter</taxon>
    </lineage>
</organism>
<gene>
    <name evidence="1" type="ORF">V3330_13095</name>
</gene>
<proteinExistence type="predicted"/>
<keyword evidence="2" id="KW-1185">Reference proteome</keyword>
<dbReference type="Proteomes" id="UP001359886">
    <property type="component" value="Unassembled WGS sequence"/>
</dbReference>
<dbReference type="RefSeq" id="WP_354695883.1">
    <property type="nucleotide sequence ID" value="NZ_JAZHOG010000008.1"/>
</dbReference>
<evidence type="ECO:0000313" key="1">
    <source>
        <dbReference type="EMBL" id="MEJ8568562.1"/>
    </source>
</evidence>
<evidence type="ECO:0000313" key="2">
    <source>
        <dbReference type="Proteomes" id="UP001359886"/>
    </source>
</evidence>
<protein>
    <submittedName>
        <fullName evidence="1">Uncharacterized protein</fullName>
    </submittedName>
</protein>
<comment type="caution">
    <text evidence="1">The sequence shown here is derived from an EMBL/GenBank/DDBJ whole genome shotgun (WGS) entry which is preliminary data.</text>
</comment>
<dbReference type="EMBL" id="JAZHOG010000008">
    <property type="protein sequence ID" value="MEJ8568562.1"/>
    <property type="molecule type" value="Genomic_DNA"/>
</dbReference>
<dbReference type="AlphaFoldDB" id="A0AAW9R9S9"/>
<accession>A0AAW9R9S9</accession>
<name>A0AAW9R9S9_9GAMM</name>
<sequence>METFAKVRQHILESYALEIDEPFIIGFEYTVEETGRRQSMFLAELKTSDGRRVLRVETPVAPLSGLSAEKCLRINLMQRVGYLAVGDLEGVPYIKMCENLPYAFLVDQELDDTVRHVARTADQIEQSLEPGQDVA</sequence>
<reference evidence="1 2" key="1">
    <citation type="submission" date="2024-02" db="EMBL/GenBank/DDBJ databases">
        <title>A novel Wenzhouxiangellaceae bacterium, isolated from coastal sediments.</title>
        <authorList>
            <person name="Du Z.-J."/>
            <person name="Ye Y.-Q."/>
            <person name="Zhang X.-Y."/>
        </authorList>
    </citation>
    <scope>NUCLEOTIDE SEQUENCE [LARGE SCALE GENOMIC DNA]</scope>
    <source>
        <strain evidence="1 2">CH-27</strain>
    </source>
</reference>